<dbReference type="Proteomes" id="UP000887013">
    <property type="component" value="Unassembled WGS sequence"/>
</dbReference>
<accession>A0A8X6UF21</accession>
<evidence type="ECO:0000313" key="2">
    <source>
        <dbReference type="Proteomes" id="UP000887013"/>
    </source>
</evidence>
<name>A0A8X6UF21_NEPPI</name>
<comment type="caution">
    <text evidence="1">The sequence shown here is derived from an EMBL/GenBank/DDBJ whole genome shotgun (WGS) entry which is preliminary data.</text>
</comment>
<evidence type="ECO:0000313" key="1">
    <source>
        <dbReference type="EMBL" id="GFU07769.1"/>
    </source>
</evidence>
<reference evidence="1" key="1">
    <citation type="submission" date="2020-08" db="EMBL/GenBank/DDBJ databases">
        <title>Multicomponent nature underlies the extraordinary mechanical properties of spider dragline silk.</title>
        <authorList>
            <person name="Kono N."/>
            <person name="Nakamura H."/>
            <person name="Mori M."/>
            <person name="Yoshida Y."/>
            <person name="Ohtoshi R."/>
            <person name="Malay A.D."/>
            <person name="Moran D.A.P."/>
            <person name="Tomita M."/>
            <person name="Numata K."/>
            <person name="Arakawa K."/>
        </authorList>
    </citation>
    <scope>NUCLEOTIDE SEQUENCE</scope>
</reference>
<dbReference type="EMBL" id="BMAW01028519">
    <property type="protein sequence ID" value="GFU07769.1"/>
    <property type="molecule type" value="Genomic_DNA"/>
</dbReference>
<dbReference type="AlphaFoldDB" id="A0A8X6UF21"/>
<keyword evidence="2" id="KW-1185">Reference proteome</keyword>
<gene>
    <name evidence="1" type="ORF">NPIL_361811</name>
</gene>
<dbReference type="OrthoDB" id="10488183at2759"/>
<proteinExistence type="predicted"/>
<sequence length="88" mass="9489">MAPHPSQSETTFKASQQVRSYVCKTGLRSTAGRSWFHGGGRTPDGGKGQLRGRERYMLQETLNLVTATAAYIEPAVRGTSTGTFGHST</sequence>
<protein>
    <submittedName>
        <fullName evidence="1">Uncharacterized protein</fullName>
    </submittedName>
</protein>
<organism evidence="1 2">
    <name type="scientific">Nephila pilipes</name>
    <name type="common">Giant wood spider</name>
    <name type="synonym">Nephila maculata</name>
    <dbReference type="NCBI Taxonomy" id="299642"/>
    <lineage>
        <taxon>Eukaryota</taxon>
        <taxon>Metazoa</taxon>
        <taxon>Ecdysozoa</taxon>
        <taxon>Arthropoda</taxon>
        <taxon>Chelicerata</taxon>
        <taxon>Arachnida</taxon>
        <taxon>Araneae</taxon>
        <taxon>Araneomorphae</taxon>
        <taxon>Entelegynae</taxon>
        <taxon>Araneoidea</taxon>
        <taxon>Nephilidae</taxon>
        <taxon>Nephila</taxon>
    </lineage>
</organism>